<reference evidence="2 3" key="1">
    <citation type="journal article" date="2020" name="ISME J.">
        <title>Comparative genomics reveals insights into cyanobacterial evolution and habitat adaptation.</title>
        <authorList>
            <person name="Chen M.Y."/>
            <person name="Teng W.K."/>
            <person name="Zhao L."/>
            <person name="Hu C.X."/>
            <person name="Zhou Y.K."/>
            <person name="Han B.P."/>
            <person name="Song L.R."/>
            <person name="Shu W.S."/>
        </authorList>
    </citation>
    <scope>NUCLEOTIDE SEQUENCE [LARGE SCALE GENOMIC DNA]</scope>
    <source>
        <strain evidence="2 3">FACHB-838</strain>
    </source>
</reference>
<dbReference type="InterPro" id="IPR001387">
    <property type="entry name" value="Cro/C1-type_HTH"/>
</dbReference>
<name>A0ABR8E532_9NOSO</name>
<comment type="caution">
    <text evidence="2">The sequence shown here is derived from an EMBL/GenBank/DDBJ whole genome shotgun (WGS) entry which is preliminary data.</text>
</comment>
<dbReference type="PROSITE" id="PS50943">
    <property type="entry name" value="HTH_CROC1"/>
    <property type="match status" value="1"/>
</dbReference>
<keyword evidence="3" id="KW-1185">Reference proteome</keyword>
<dbReference type="Pfam" id="PF06527">
    <property type="entry name" value="TniQ"/>
    <property type="match status" value="1"/>
</dbReference>
<dbReference type="RefSeq" id="WP_190947156.1">
    <property type="nucleotide sequence ID" value="NZ_JACJSI010000457.1"/>
</dbReference>
<proteinExistence type="predicted"/>
<evidence type="ECO:0000313" key="2">
    <source>
        <dbReference type="EMBL" id="MBD2536435.1"/>
    </source>
</evidence>
<dbReference type="Gene3D" id="1.10.260.40">
    <property type="entry name" value="lambda repressor-like DNA-binding domains"/>
    <property type="match status" value="1"/>
</dbReference>
<dbReference type="InterPro" id="IPR009492">
    <property type="entry name" value="TniQ"/>
</dbReference>
<accession>A0ABR8E532</accession>
<protein>
    <submittedName>
        <fullName evidence="2">TniQ family protein</fullName>
    </submittedName>
</protein>
<dbReference type="Proteomes" id="UP000623440">
    <property type="component" value="Unassembled WGS sequence"/>
</dbReference>
<gene>
    <name evidence="2" type="ORF">H6G97_47030</name>
</gene>
<sequence length="453" mass="51775">MLTIYESWDLRLPLMPPRSRLYQIEPVGIGTLLIESLTSYLARLAEAHCLFPGVLMERELAPILNKTYGSTNLHKISNFTGALNGTGVMATDLSKTIQTLTLRNDLQFLTLLTWSELLTSRNLLRSIRFWCPACYEEWYTTSQVIYEPLLWSLDVVKVCPHHKQKLSQKCFHCCQTNYTLAWRSRPGYCSKCGEWLGLQIDIELCDRKVSSEANLEFEIWMAFAIGELLAHAPSLNFPLSKDSIAKALCAYANQATEGNIAAFARQLQIPRNTLWLWCKGESIPSIKSLLQICYCLKISVLDFLTQGVESASSLETMRLPPSQVATKARATSKVFDTNRVEQDLKAIIMSNESPPPSMEEVARRLNCDRRTIYKHFRHLCTTISGKYLTYRKASYLQTIEECCKEIREITVKLHNQNEYPTEARVSALMSRPGFFRYKKVRSALNKIRQELGL</sequence>
<dbReference type="EMBL" id="JACJSI010000457">
    <property type="protein sequence ID" value="MBD2536435.1"/>
    <property type="molecule type" value="Genomic_DNA"/>
</dbReference>
<evidence type="ECO:0000313" key="3">
    <source>
        <dbReference type="Proteomes" id="UP000623440"/>
    </source>
</evidence>
<dbReference type="InterPro" id="IPR010982">
    <property type="entry name" value="Lambda_DNA-bd_dom_sf"/>
</dbReference>
<organism evidence="2 3">
    <name type="scientific">Nostoc flagelliforme FACHB-838</name>
    <dbReference type="NCBI Taxonomy" id="2692904"/>
    <lineage>
        <taxon>Bacteria</taxon>
        <taxon>Bacillati</taxon>
        <taxon>Cyanobacteriota</taxon>
        <taxon>Cyanophyceae</taxon>
        <taxon>Nostocales</taxon>
        <taxon>Nostocaceae</taxon>
        <taxon>Nostoc</taxon>
    </lineage>
</organism>
<evidence type="ECO:0000259" key="1">
    <source>
        <dbReference type="PROSITE" id="PS50943"/>
    </source>
</evidence>
<dbReference type="SUPFAM" id="SSF47413">
    <property type="entry name" value="lambda repressor-like DNA-binding domains"/>
    <property type="match status" value="1"/>
</dbReference>
<feature type="domain" description="HTH cro/C1-type" evidence="1">
    <location>
        <begin position="261"/>
        <end position="303"/>
    </location>
</feature>